<evidence type="ECO:0000313" key="1">
    <source>
        <dbReference type="EMBL" id="SVA93421.1"/>
    </source>
</evidence>
<dbReference type="InterPro" id="IPR011051">
    <property type="entry name" value="RmlC_Cupin_sf"/>
</dbReference>
<reference evidence="1" key="1">
    <citation type="submission" date="2018-05" db="EMBL/GenBank/DDBJ databases">
        <authorList>
            <person name="Lanie J.A."/>
            <person name="Ng W.-L."/>
            <person name="Kazmierczak K.M."/>
            <person name="Andrzejewski T.M."/>
            <person name="Davidsen T.M."/>
            <person name="Wayne K.J."/>
            <person name="Tettelin H."/>
            <person name="Glass J.I."/>
            <person name="Rusch D."/>
            <person name="Podicherti R."/>
            <person name="Tsui H.-C.T."/>
            <person name="Winkler M.E."/>
        </authorList>
    </citation>
    <scope>NUCLEOTIDE SEQUENCE</scope>
</reference>
<organism evidence="1">
    <name type="scientific">marine metagenome</name>
    <dbReference type="NCBI Taxonomy" id="408172"/>
    <lineage>
        <taxon>unclassified sequences</taxon>
        <taxon>metagenomes</taxon>
        <taxon>ecological metagenomes</taxon>
    </lineage>
</organism>
<gene>
    <name evidence="1" type="ORF">METZ01_LOCUS146275</name>
</gene>
<dbReference type="SUPFAM" id="SSF51182">
    <property type="entry name" value="RmlC-like cupins"/>
    <property type="match status" value="1"/>
</dbReference>
<sequence length="186" mass="20673">MKNQILMVIIALVVFLRGFMSAMPQDTTAQQGPVGGEQIEPTDLDDDRLRGFVMWPSAEVEAIANRLEREIGDRAMVYETVRNDDGHSVYFVLRGLTGPAEFHETEADLYVVHRGSGTFVIGGELIDAEVLPRKQQRGSSIRDGNRYALAPGDILHVPVATPHQIIVPPGQTFLYTLVKFDEEPLQ</sequence>
<accession>A0A381ZWR4</accession>
<proteinExistence type="predicted"/>
<evidence type="ECO:0008006" key="2">
    <source>
        <dbReference type="Google" id="ProtNLM"/>
    </source>
</evidence>
<name>A0A381ZWR4_9ZZZZ</name>
<protein>
    <recommendedName>
        <fullName evidence="2">Cupin type-1 domain-containing protein</fullName>
    </recommendedName>
</protein>
<dbReference type="InterPro" id="IPR014710">
    <property type="entry name" value="RmlC-like_jellyroll"/>
</dbReference>
<dbReference type="AlphaFoldDB" id="A0A381ZWR4"/>
<dbReference type="EMBL" id="UINC01022883">
    <property type="protein sequence ID" value="SVA93421.1"/>
    <property type="molecule type" value="Genomic_DNA"/>
</dbReference>
<dbReference type="Gene3D" id="2.60.120.10">
    <property type="entry name" value="Jelly Rolls"/>
    <property type="match status" value="1"/>
</dbReference>